<feature type="compositionally biased region" description="Acidic residues" evidence="1">
    <location>
        <begin position="272"/>
        <end position="286"/>
    </location>
</feature>
<evidence type="ECO:0000313" key="3">
    <source>
        <dbReference type="Proteomes" id="UP001172673"/>
    </source>
</evidence>
<keyword evidence="3" id="KW-1185">Reference proteome</keyword>
<dbReference type="EMBL" id="JAPDRK010000007">
    <property type="protein sequence ID" value="KAJ9610520.1"/>
    <property type="molecule type" value="Genomic_DNA"/>
</dbReference>
<accession>A0AA38XBQ8</accession>
<proteinExistence type="predicted"/>
<feature type="compositionally biased region" description="Polar residues" evidence="1">
    <location>
        <begin position="39"/>
        <end position="56"/>
    </location>
</feature>
<feature type="compositionally biased region" description="Polar residues" evidence="1">
    <location>
        <begin position="108"/>
        <end position="124"/>
    </location>
</feature>
<evidence type="ECO:0000313" key="2">
    <source>
        <dbReference type="EMBL" id="KAJ9610520.1"/>
    </source>
</evidence>
<protein>
    <submittedName>
        <fullName evidence="2">Uncharacterized protein</fullName>
    </submittedName>
</protein>
<feature type="compositionally biased region" description="Polar residues" evidence="1">
    <location>
        <begin position="348"/>
        <end position="361"/>
    </location>
</feature>
<name>A0AA38XBQ8_9EURO</name>
<organism evidence="2 3">
    <name type="scientific">Cladophialophora chaetospira</name>
    <dbReference type="NCBI Taxonomy" id="386627"/>
    <lineage>
        <taxon>Eukaryota</taxon>
        <taxon>Fungi</taxon>
        <taxon>Dikarya</taxon>
        <taxon>Ascomycota</taxon>
        <taxon>Pezizomycotina</taxon>
        <taxon>Eurotiomycetes</taxon>
        <taxon>Chaetothyriomycetidae</taxon>
        <taxon>Chaetothyriales</taxon>
        <taxon>Herpotrichiellaceae</taxon>
        <taxon>Cladophialophora</taxon>
    </lineage>
</organism>
<feature type="region of interest" description="Disordered" evidence="1">
    <location>
        <begin position="270"/>
        <end position="361"/>
    </location>
</feature>
<dbReference type="AlphaFoldDB" id="A0AA38XBQ8"/>
<feature type="region of interest" description="Disordered" evidence="1">
    <location>
        <begin position="194"/>
        <end position="243"/>
    </location>
</feature>
<comment type="caution">
    <text evidence="2">The sequence shown here is derived from an EMBL/GenBank/DDBJ whole genome shotgun (WGS) entry which is preliminary data.</text>
</comment>
<reference evidence="2" key="1">
    <citation type="submission" date="2022-10" db="EMBL/GenBank/DDBJ databases">
        <title>Culturing micro-colonial fungi from biological soil crusts in the Mojave desert and describing Neophaeococcomyces mojavensis, and introducing the new genera and species Taxawa tesnikishii.</title>
        <authorList>
            <person name="Kurbessoian T."/>
            <person name="Stajich J.E."/>
        </authorList>
    </citation>
    <scope>NUCLEOTIDE SEQUENCE</scope>
    <source>
        <strain evidence="2">TK_41</strain>
    </source>
</reference>
<feature type="region of interest" description="Disordered" evidence="1">
    <location>
        <begin position="1"/>
        <end position="136"/>
    </location>
</feature>
<feature type="compositionally biased region" description="Basic residues" evidence="1">
    <location>
        <begin position="302"/>
        <end position="311"/>
    </location>
</feature>
<dbReference type="Proteomes" id="UP001172673">
    <property type="component" value="Unassembled WGS sequence"/>
</dbReference>
<sequence>MTSTPPLQILSRPQTPPTPLHGPAYDRRPTRASSRIAARQTQSTPDAPQVFQSEAPVTTPKSSRPSRSRKAPPGIHSPESTPKTKAPRSVQIISPSSPDTDFLPTKSMARSKTHLQPSSSTTISDGMLPTPVKTPRKKAVNKANNAARALFQDNHAMVEFEPSPRKNRKGKRYNGFSLESFSAENADGGQIQIYTDSRDKVPVPDTGRSNPFVEHSVNGETSTSRKVAGTSKRRKVSGEKKKIDPQVAAAIEEDDGMVYVFRGKKVYRRFDDEDDEKEEIDSDDLGLLDNSPESNVKSLKPLTRRSIKPKRLFQTEAQKKAREVQEEEEALTDIEVPAGQDGDAEVSSPVSPTLNTGRSLRSTGKAHLFTNGVELNDIDTHPTSKTSPFDSWPRLKSGGGFSTGAQKGRKRTAPDNLEYIGAVGSIESKKTKT</sequence>
<evidence type="ECO:0000256" key="1">
    <source>
        <dbReference type="SAM" id="MobiDB-lite"/>
    </source>
</evidence>
<gene>
    <name evidence="2" type="ORF">H2200_005297</name>
</gene>
<feature type="region of interest" description="Disordered" evidence="1">
    <location>
        <begin position="376"/>
        <end position="414"/>
    </location>
</feature>